<proteinExistence type="predicted"/>
<keyword evidence="1" id="KW-1133">Transmembrane helix</keyword>
<feature type="transmembrane region" description="Helical" evidence="1">
    <location>
        <begin position="12"/>
        <end position="35"/>
    </location>
</feature>
<protein>
    <recommendedName>
        <fullName evidence="2">DUF1559 domain-containing protein</fullName>
    </recommendedName>
</protein>
<dbReference type="InterPro" id="IPR012902">
    <property type="entry name" value="N_methyl_site"/>
</dbReference>
<feature type="domain" description="DUF1559" evidence="2">
    <location>
        <begin position="39"/>
        <end position="331"/>
    </location>
</feature>
<evidence type="ECO:0000313" key="4">
    <source>
        <dbReference type="Proteomes" id="UP000316714"/>
    </source>
</evidence>
<dbReference type="NCBIfam" id="TIGR02532">
    <property type="entry name" value="IV_pilin_GFxxxE"/>
    <property type="match status" value="1"/>
</dbReference>
<gene>
    <name evidence="3" type="ORF">KOR34_37510</name>
</gene>
<name>A0A5C5V849_9BACT</name>
<dbReference type="Pfam" id="PF07963">
    <property type="entry name" value="N_methyl"/>
    <property type="match status" value="1"/>
</dbReference>
<comment type="caution">
    <text evidence="3">The sequence shown here is derived from an EMBL/GenBank/DDBJ whole genome shotgun (WGS) entry which is preliminary data.</text>
</comment>
<dbReference type="RefSeq" id="WP_197531595.1">
    <property type="nucleotide sequence ID" value="NZ_SIHJ01000002.1"/>
</dbReference>
<reference evidence="3 4" key="1">
    <citation type="submission" date="2019-02" db="EMBL/GenBank/DDBJ databases">
        <title>Deep-cultivation of Planctomycetes and their phenomic and genomic characterization uncovers novel biology.</title>
        <authorList>
            <person name="Wiegand S."/>
            <person name="Jogler M."/>
            <person name="Boedeker C."/>
            <person name="Pinto D."/>
            <person name="Vollmers J."/>
            <person name="Rivas-Marin E."/>
            <person name="Kohn T."/>
            <person name="Peeters S.H."/>
            <person name="Heuer A."/>
            <person name="Rast P."/>
            <person name="Oberbeckmann S."/>
            <person name="Bunk B."/>
            <person name="Jeske O."/>
            <person name="Meyerdierks A."/>
            <person name="Storesund J.E."/>
            <person name="Kallscheuer N."/>
            <person name="Luecker S."/>
            <person name="Lage O.M."/>
            <person name="Pohl T."/>
            <person name="Merkel B.J."/>
            <person name="Hornburger P."/>
            <person name="Mueller R.-W."/>
            <person name="Bruemmer F."/>
            <person name="Labrenz M."/>
            <person name="Spormann A.M."/>
            <person name="Op Den Camp H."/>
            <person name="Overmann J."/>
            <person name="Amann R."/>
            <person name="Jetten M.S.M."/>
            <person name="Mascher T."/>
            <person name="Medema M.H."/>
            <person name="Devos D.P."/>
            <person name="Kaster A.-K."/>
            <person name="Ovreas L."/>
            <person name="Rohde M."/>
            <person name="Galperin M.Y."/>
            <person name="Jogler C."/>
        </authorList>
    </citation>
    <scope>NUCLEOTIDE SEQUENCE [LARGE SCALE GENOMIC DNA]</scope>
    <source>
        <strain evidence="3 4">KOR34</strain>
    </source>
</reference>
<dbReference type="SUPFAM" id="SSF54523">
    <property type="entry name" value="Pili subunits"/>
    <property type="match status" value="1"/>
</dbReference>
<dbReference type="Pfam" id="PF07596">
    <property type="entry name" value="SBP_bac_10"/>
    <property type="match status" value="1"/>
</dbReference>
<dbReference type="AlphaFoldDB" id="A0A5C5V849"/>
<dbReference type="InterPro" id="IPR045584">
    <property type="entry name" value="Pilin-like"/>
</dbReference>
<evidence type="ECO:0000256" key="1">
    <source>
        <dbReference type="SAM" id="Phobius"/>
    </source>
</evidence>
<dbReference type="PANTHER" id="PTHR30093:SF2">
    <property type="entry name" value="TYPE II SECRETION SYSTEM PROTEIN H"/>
    <property type="match status" value="1"/>
</dbReference>
<dbReference type="InterPro" id="IPR011453">
    <property type="entry name" value="DUF1559"/>
</dbReference>
<dbReference type="PANTHER" id="PTHR30093">
    <property type="entry name" value="GENERAL SECRETION PATHWAY PROTEIN G"/>
    <property type="match status" value="1"/>
</dbReference>
<dbReference type="Proteomes" id="UP000316714">
    <property type="component" value="Unassembled WGS sequence"/>
</dbReference>
<organism evidence="3 4">
    <name type="scientific">Posidoniimonas corsicana</name>
    <dbReference type="NCBI Taxonomy" id="1938618"/>
    <lineage>
        <taxon>Bacteria</taxon>
        <taxon>Pseudomonadati</taxon>
        <taxon>Planctomycetota</taxon>
        <taxon>Planctomycetia</taxon>
        <taxon>Pirellulales</taxon>
        <taxon>Lacipirellulaceae</taxon>
        <taxon>Posidoniimonas</taxon>
    </lineage>
</organism>
<keyword evidence="1" id="KW-0472">Membrane</keyword>
<sequence length="351" mass="38298">MQPLRTRRAGNRIGFTLVELLVVIAIIGILVALLLPAVQSAREAARRVECKNKLKQLGLAAINHHDVHRHFPTGGWGWRWSGDPDRGYGSDQCGGWYFNVLGYTENAAVRDLGQDGDPARVTPEQKQQSKLRIETSVNLFICPSRVGGGYYPYTHTEVYFNADRPEILGRNDYAANSGSLFPGGIWEGPPGVSTRNPVMPDPWDYDNYTLYSTTKGGQARAGNGVVLALSERRMASITDGTSQTILFGEKHIPVGEYDTADAPGNDQGWDLGFDVDVNRWTKHPPMPDSQNFPPAIRGDDVWSVFGSAHPAGCQMVYCDGSVHTVHYDVDPAAFQALGTIAGEEVVPGDGV</sequence>
<dbReference type="EMBL" id="SIHJ01000002">
    <property type="protein sequence ID" value="TWT33915.1"/>
    <property type="molecule type" value="Genomic_DNA"/>
</dbReference>
<evidence type="ECO:0000259" key="2">
    <source>
        <dbReference type="Pfam" id="PF07596"/>
    </source>
</evidence>
<keyword evidence="1" id="KW-0812">Transmembrane</keyword>
<dbReference type="InterPro" id="IPR027558">
    <property type="entry name" value="Pre_pil_HX9DG_C"/>
</dbReference>
<dbReference type="NCBIfam" id="TIGR04294">
    <property type="entry name" value="pre_pil_HX9DG"/>
    <property type="match status" value="1"/>
</dbReference>
<evidence type="ECO:0000313" key="3">
    <source>
        <dbReference type="EMBL" id="TWT33915.1"/>
    </source>
</evidence>
<accession>A0A5C5V849</accession>
<dbReference type="Gene3D" id="3.30.700.10">
    <property type="entry name" value="Glycoprotein, Type 4 Pilin"/>
    <property type="match status" value="1"/>
</dbReference>
<keyword evidence="4" id="KW-1185">Reference proteome</keyword>